<feature type="compositionally biased region" description="Basic and acidic residues" evidence="1">
    <location>
        <begin position="194"/>
        <end position="206"/>
    </location>
</feature>
<feature type="compositionally biased region" description="Low complexity" evidence="1">
    <location>
        <begin position="2082"/>
        <end position="2093"/>
    </location>
</feature>
<feature type="compositionally biased region" description="Polar residues" evidence="1">
    <location>
        <begin position="775"/>
        <end position="784"/>
    </location>
</feature>
<feature type="compositionally biased region" description="Low complexity" evidence="1">
    <location>
        <begin position="996"/>
        <end position="1008"/>
    </location>
</feature>
<sequence length="2197" mass="230621">MDTTTTASSIPKESDKLHDEIFHSLAPPGAPGEIAGESRAYQRKSTIDGIRESTYLPSVYDDYWATTAEDERHPAVPEVLRLPAGATVEAAVAPLRPGAKSPGAPASPQPLRKRFSWEQNEEANAVPPASTQSQSSEAPVEPPADVSHSPAQEAGSQPKPEEGKATEAGTTEGSDSEKGLTSISRHGSQISKTKGGDSEERSKEQNRLSLAGEKLLMGASDEHLPTEPILEDHPALRDSARYSPEHLVHDPAQDLPKESPKDMPTSKSANLPSFREIMALGTSRERTAKFDETRSQFAGIDEGLSDWIATLKEMPEHAGASVIFNANGLPAPINSTPSAQGQQSHATVSLGQPQPYIGASSPTGGAFGRPISTSLGSSTPASVFKHSSNQAGVKSKELLLAAGKAGKGLLSKGKNKLRGSTGDKNDSSPSQSQPKPPSDGPTSWGAKFVAGAGGPTQSSTPPPDPAQQPNATASSPAPHLPTGRPGPDGAALASLRLPPPGSIFADPELVSPVSDINSRISSDGDDVFAPQSIKASNSTPVDKPQPWVPTTASPLAGQGQSPITSGLGAPGGDGATEEVKSDPSNDWAATSPHQLTEHAQTGARKSSDNRSVNRPERVSDTDTAGHAPTSQSDDPKRSLSFAGLPPIRRSSTFGLALGETARVDEDNSLHDGSDENRGTHEPHVDVIPTISDAPPVSDVRSDEPVEAATLEGQTLGNDYPTTEGAALELVKQKNLSDDPSEQPAAVDKAPTTGDAVTAAAPSSDEPPTLMAPAEPTTTSITSDEQPPAIPPTSEQQSSLSSAGPSLVRSPPPHIAVSPIQKLPPNGQWKMQESYLSEPLISPSRKRPTSASSQSPSFVGFEKETGVGLSEERADSSDDGSIAGKAGKAGPQENQKQVYRQEDSLKDTQAVESRAEGPLPSAANPAPTGAPHNQPLQPGPSSRPKYGATPPVAMQRYRGLFAPKQPPMPVYTHPPEAPSQSQQDVAECSGALPTHISGAPPARPSSRPSTADGKGRRSSGIFGPIGDRFAKINADLASQSGPNRAGEAANDDASETSVPAVGQRHRRRSSFFLNLRGSSTQNSGHPTGDSMAVISPSAVEHGSQPSPPPEESHKRSFFSTSKGRISTGVSSRFPPVLSRSSTANVEGNAAKGQGQGQGRARFGGFGMFKRSTGLQDSVSLQEKPGSAGSMVPSIQSRPATGTVALPEPSASNLPPTQSSSQPPPEGAGSLISLPAPPTRGHLPSQMSGVVGLDACLRGSLAHSPALSMVLLQVSGRSSKVLRRLLVVHSMVLLINDKHPHRNVPGPPPLLITARSFRCPPTPAQRQSTLDKVSPGQQIIMSTAQKNQLPLMEQANQGQQMQDWRPVPVQQPEVAEPSTEPALKRPNQGRALVERRSHGGLAHAGLVGGTDTVVSEPKGTHDADSSIAPPVETSTEKNGGPLHEAKAKGNASDAAATTPDTARVLSVDEPGQTDKDVASSLTSINDPSALPSPTRPSATLAPQQASSSSRQDLPKNLQLEGAPISATESIKLDLRGAPASSAELAKSDPSRSPQLGSVSTQSPHPSPSKHRTSTGQTLSQPASAVEQAGARADQGQEQPVQVQASPQGQLPSQLRSGQLPGQPLRGQPYHNYALQPNAQQGQWRPFMPQELMPPNQHHGQPPWAMNRPAPEVSNAFGPQNISSPAHFHAIAGPHQSPQPQQNEGQSSVSKWFKGISSGQPQRQQTQQQPVPAKLEKPKSLFSAFKRASKQADTRPPETTQPQFVPGQSQHPVFASGGYPQQYHPQQSMNPAWAITPSQHQDQMSQYRPAMPHQGGQQFAQAAYQFQPAPGQVLYTPGQPTQLQQHAPSQVLQGPSITPSRQTSMASSNQPRLSVASESPIVQSPHPIGTQTNQGPPAEPAVLLGSQLQQATALTTQFGKDPRPLVSTNVNKPLPTPRLLHQQERASDVSQTSSISSAPTPPAEGVSTTVAVLEQAVRSPFVKPVDRKTLEHDGRTDSQGSLAPSVAGSSKKLTVDTEAAKRRSNETNLYDATPRGIPARIHDATPTSGEGPSTGVQISSRSLGGAQDSQTTVSSGVQVQAHPRTPTTAQDSQTTTVPEEASDSSQPTQPTLPADPLAQPTDQATQHTQTTDQAEPVESKQQAIIRKMRLDAQEEKILVPGQDGLPGAAEQDDDRPHMSATSYPGQEWNPYGGGYDFYQD</sequence>
<feature type="compositionally biased region" description="Polar residues" evidence="1">
    <location>
        <begin position="792"/>
        <end position="803"/>
    </location>
</feature>
<feature type="region of interest" description="Disordered" evidence="1">
    <location>
        <begin position="405"/>
        <end position="1239"/>
    </location>
</feature>
<feature type="compositionally biased region" description="Basic and acidic residues" evidence="1">
    <location>
        <begin position="12"/>
        <end position="22"/>
    </location>
</feature>
<feature type="compositionally biased region" description="Polar residues" evidence="1">
    <location>
        <begin position="1994"/>
        <end position="2009"/>
    </location>
</feature>
<feature type="compositionally biased region" description="Polar residues" evidence="1">
    <location>
        <begin position="1"/>
        <end position="11"/>
    </location>
</feature>
<feature type="compositionally biased region" description="Low complexity" evidence="1">
    <location>
        <begin position="1717"/>
        <end position="1729"/>
    </location>
</feature>
<comment type="caution">
    <text evidence="2">The sequence shown here is derived from an EMBL/GenBank/DDBJ whole genome shotgun (WGS) entry which is preliminary data.</text>
</comment>
<evidence type="ECO:0000256" key="1">
    <source>
        <dbReference type="SAM" id="MobiDB-lite"/>
    </source>
</evidence>
<feature type="compositionally biased region" description="Polar residues" evidence="1">
    <location>
        <begin position="333"/>
        <end position="352"/>
    </location>
</feature>
<feature type="compositionally biased region" description="Basic and acidic residues" evidence="1">
    <location>
        <begin position="661"/>
        <end position="684"/>
    </location>
</feature>
<feature type="compositionally biased region" description="Polar residues" evidence="1">
    <location>
        <begin position="1693"/>
        <end position="1707"/>
    </location>
</feature>
<feature type="compositionally biased region" description="Polar residues" evidence="1">
    <location>
        <begin position="711"/>
        <end position="720"/>
    </location>
</feature>
<feature type="region of interest" description="Disordered" evidence="1">
    <location>
        <begin position="1846"/>
        <end position="1897"/>
    </location>
</feature>
<evidence type="ECO:0000313" key="2">
    <source>
        <dbReference type="EMBL" id="SPO03902.1"/>
    </source>
</evidence>
<dbReference type="Proteomes" id="UP001187682">
    <property type="component" value="Unassembled WGS sequence"/>
</dbReference>
<feature type="compositionally biased region" description="Polar residues" evidence="1">
    <location>
        <begin position="584"/>
        <end position="599"/>
    </location>
</feature>
<feature type="region of interest" description="Disordered" evidence="1">
    <location>
        <begin position="1981"/>
        <end position="2139"/>
    </location>
</feature>
<feature type="compositionally biased region" description="Polar residues" evidence="1">
    <location>
        <begin position="1493"/>
        <end position="1509"/>
    </location>
</feature>
<evidence type="ECO:0000313" key="3">
    <source>
        <dbReference type="Proteomes" id="UP001187682"/>
    </source>
</evidence>
<feature type="compositionally biased region" description="Polar residues" evidence="1">
    <location>
        <begin position="1593"/>
        <end position="1614"/>
    </location>
</feature>
<feature type="compositionally biased region" description="Low complexity" evidence="1">
    <location>
        <begin position="1446"/>
        <end position="1460"/>
    </location>
</feature>
<reference evidence="2" key="1">
    <citation type="submission" date="2018-03" db="EMBL/GenBank/DDBJ databases">
        <authorList>
            <person name="Guldener U."/>
        </authorList>
    </citation>
    <scope>NUCLEOTIDE SEQUENCE</scope>
</reference>
<feature type="compositionally biased region" description="Polar residues" evidence="1">
    <location>
        <begin position="1754"/>
        <end position="1768"/>
    </location>
</feature>
<dbReference type="EMBL" id="ONZQ02000009">
    <property type="protein sequence ID" value="SPO03902.1"/>
    <property type="molecule type" value="Genomic_DNA"/>
</dbReference>
<feature type="compositionally biased region" description="Gly residues" evidence="1">
    <location>
        <begin position="1152"/>
        <end position="1165"/>
    </location>
</feature>
<gene>
    <name evidence="2" type="ORF">DNG_06585</name>
</gene>
<feature type="region of interest" description="Disordered" evidence="1">
    <location>
        <begin position="2151"/>
        <end position="2197"/>
    </location>
</feature>
<keyword evidence="3" id="KW-1185">Reference proteome</keyword>
<feature type="compositionally biased region" description="Basic and acidic residues" evidence="1">
    <location>
        <begin position="2010"/>
        <end position="2022"/>
    </location>
</feature>
<feature type="compositionally biased region" description="Basic and acidic residues" evidence="1">
    <location>
        <begin position="220"/>
        <end position="261"/>
    </location>
</feature>
<feature type="compositionally biased region" description="Polar residues" evidence="1">
    <location>
        <begin position="548"/>
        <end position="564"/>
    </location>
</feature>
<feature type="compositionally biased region" description="Basic and acidic residues" evidence="1">
    <location>
        <begin position="1981"/>
        <end position="1993"/>
    </location>
</feature>
<feature type="compositionally biased region" description="Polar residues" evidence="1">
    <location>
        <begin position="2042"/>
        <end position="2075"/>
    </location>
</feature>
<organism evidence="2 3">
    <name type="scientific">Cephalotrichum gorgonifer</name>
    <dbReference type="NCBI Taxonomy" id="2041049"/>
    <lineage>
        <taxon>Eukaryota</taxon>
        <taxon>Fungi</taxon>
        <taxon>Dikarya</taxon>
        <taxon>Ascomycota</taxon>
        <taxon>Pezizomycotina</taxon>
        <taxon>Sordariomycetes</taxon>
        <taxon>Hypocreomycetidae</taxon>
        <taxon>Microascales</taxon>
        <taxon>Microascaceae</taxon>
        <taxon>Cephalotrichum</taxon>
    </lineage>
</organism>
<feature type="compositionally biased region" description="Polar residues" evidence="1">
    <location>
        <begin position="1846"/>
        <end position="1879"/>
    </location>
</feature>
<feature type="region of interest" description="Disordered" evidence="1">
    <location>
        <begin position="93"/>
        <end position="274"/>
    </location>
</feature>
<accession>A0AAE8SXF6</accession>
<feature type="compositionally biased region" description="Basic and acidic residues" evidence="1">
    <location>
        <begin position="605"/>
        <end position="620"/>
    </location>
</feature>
<feature type="compositionally biased region" description="Polar residues" evidence="1">
    <location>
        <begin position="1116"/>
        <end position="1129"/>
    </location>
</feature>
<feature type="compositionally biased region" description="Polar residues" evidence="1">
    <location>
        <begin position="371"/>
        <end position="392"/>
    </location>
</feature>
<feature type="region of interest" description="Disordered" evidence="1">
    <location>
        <begin position="1"/>
        <end position="42"/>
    </location>
</feature>
<feature type="compositionally biased region" description="Polar residues" evidence="1">
    <location>
        <begin position="179"/>
        <end position="192"/>
    </location>
</feature>
<feature type="compositionally biased region" description="Low complexity" evidence="1">
    <location>
        <begin position="97"/>
        <end position="110"/>
    </location>
</feature>
<feature type="compositionally biased region" description="Gly residues" evidence="1">
    <location>
        <begin position="2188"/>
        <end position="2197"/>
    </location>
</feature>
<feature type="compositionally biased region" description="Polar residues" evidence="1">
    <location>
        <begin position="1075"/>
        <end position="1084"/>
    </location>
</feature>
<feature type="region of interest" description="Disordered" evidence="1">
    <location>
        <begin position="333"/>
        <end position="393"/>
    </location>
</feature>
<name>A0AAE8SXF6_9PEZI</name>
<protein>
    <submittedName>
        <fullName evidence="2">Uncharacterized protein</fullName>
    </submittedName>
</protein>
<feature type="region of interest" description="Disordered" evidence="1">
    <location>
        <begin position="1913"/>
        <end position="1964"/>
    </location>
</feature>
<feature type="compositionally biased region" description="Polar residues" evidence="1">
    <location>
        <begin position="1548"/>
        <end position="1561"/>
    </location>
</feature>
<feature type="compositionally biased region" description="Polar residues" evidence="1">
    <location>
        <begin position="1571"/>
        <end position="1580"/>
    </location>
</feature>
<feature type="region of interest" description="Disordered" evidence="1">
    <location>
        <begin position="1367"/>
        <end position="1779"/>
    </location>
</feature>
<feature type="compositionally biased region" description="Low complexity" evidence="1">
    <location>
        <begin position="2115"/>
        <end position="2131"/>
    </location>
</feature>
<proteinExistence type="predicted"/>
<feature type="compositionally biased region" description="Basic and acidic residues" evidence="1">
    <location>
        <begin position="860"/>
        <end position="875"/>
    </location>
</feature>